<dbReference type="Pfam" id="PF01965">
    <property type="entry name" value="DJ-1_PfpI"/>
    <property type="match status" value="1"/>
</dbReference>
<dbReference type="OrthoDB" id="9803764at2"/>
<dbReference type="Gene3D" id="3.40.50.880">
    <property type="match status" value="1"/>
</dbReference>
<gene>
    <name evidence="3" type="ORF">CK501_01410</name>
</gene>
<dbReference type="PANTHER" id="PTHR48094">
    <property type="entry name" value="PROTEIN/NUCLEIC ACID DEGLYCASE DJ-1-RELATED"/>
    <property type="match status" value="1"/>
</dbReference>
<feature type="domain" description="DJ-1/PfpI" evidence="2">
    <location>
        <begin position="4"/>
        <end position="166"/>
    </location>
</feature>
<accession>A0A2A2FA65</accession>
<comment type="caution">
    <text evidence="3">The sequence shown here is derived from an EMBL/GenBank/DDBJ whole genome shotgun (WGS) entry which is preliminary data.</text>
</comment>
<evidence type="ECO:0000313" key="4">
    <source>
        <dbReference type="Proteomes" id="UP000218896"/>
    </source>
</evidence>
<keyword evidence="1" id="KW-0677">Repeat</keyword>
<proteinExistence type="predicted"/>
<evidence type="ECO:0000256" key="1">
    <source>
        <dbReference type="ARBA" id="ARBA00022737"/>
    </source>
</evidence>
<dbReference type="RefSeq" id="WP_095615938.1">
    <property type="nucleotide sequence ID" value="NZ_NSKD01000001.1"/>
</dbReference>
<dbReference type="GO" id="GO:1903189">
    <property type="term" value="P:glyoxal metabolic process"/>
    <property type="evidence" value="ECO:0007669"/>
    <property type="project" value="TreeGrafter"/>
</dbReference>
<dbReference type="EMBL" id="NSKD01000001">
    <property type="protein sequence ID" value="PAU81838.1"/>
    <property type="molecule type" value="Genomic_DNA"/>
</dbReference>
<dbReference type="AlphaFoldDB" id="A0A2A2FA65"/>
<dbReference type="SUPFAM" id="SSF52317">
    <property type="entry name" value="Class I glutamine amidotransferase-like"/>
    <property type="match status" value="1"/>
</dbReference>
<dbReference type="FunFam" id="3.40.50.880:FF:000015">
    <property type="entry name" value="Protein DJ-1 homolog C"/>
    <property type="match status" value="1"/>
</dbReference>
<protein>
    <submittedName>
        <fullName evidence="3">DJ-1 family protein</fullName>
    </submittedName>
</protein>
<dbReference type="GO" id="GO:0005737">
    <property type="term" value="C:cytoplasm"/>
    <property type="evidence" value="ECO:0007669"/>
    <property type="project" value="TreeGrafter"/>
</dbReference>
<evidence type="ECO:0000259" key="2">
    <source>
        <dbReference type="Pfam" id="PF01965"/>
    </source>
</evidence>
<dbReference type="InterPro" id="IPR002818">
    <property type="entry name" value="DJ-1/PfpI"/>
</dbReference>
<evidence type="ECO:0000313" key="3">
    <source>
        <dbReference type="EMBL" id="PAU81838.1"/>
    </source>
</evidence>
<organism evidence="3 4">
    <name type="scientific">Halovibrio salipaludis</name>
    <dbReference type="NCBI Taxonomy" id="2032626"/>
    <lineage>
        <taxon>Bacteria</taxon>
        <taxon>Pseudomonadati</taxon>
        <taxon>Pseudomonadota</taxon>
        <taxon>Gammaproteobacteria</taxon>
        <taxon>Oceanospirillales</taxon>
        <taxon>Halomonadaceae</taxon>
        <taxon>Halovibrio</taxon>
    </lineage>
</organism>
<sequence length="186" mass="19177">MTATALVPIANGSEDIESVTIIDVLRRAGVEVTVASVHADATVTAARETRITADTLITDCSDRTFDLIALPGGMPGARNLGNSEPLVGMLRAQKEAGRLYGAICAAPAVALEPNGLLEGQAATAHPGFQDQLSNQSRIGERVVVDGHCITSQGPGTALAFALTLVEYLCGRAKRDEVAAPMVLAGA</sequence>
<name>A0A2A2FA65_9GAMM</name>
<keyword evidence="4" id="KW-1185">Reference proteome</keyword>
<reference evidence="3 4" key="1">
    <citation type="submission" date="2017-08" db="EMBL/GenBank/DDBJ databases">
        <title>Halovibrio sewagensis sp. nov., isolated from wastewater of high salinity.</title>
        <authorList>
            <person name="Dong X."/>
            <person name="Zhang G."/>
        </authorList>
    </citation>
    <scope>NUCLEOTIDE SEQUENCE [LARGE SCALE GENOMIC DNA]</scope>
    <source>
        <strain evidence="3 4">YL5-2</strain>
    </source>
</reference>
<dbReference type="InterPro" id="IPR006287">
    <property type="entry name" value="DJ-1"/>
</dbReference>
<dbReference type="InterPro" id="IPR029062">
    <property type="entry name" value="Class_I_gatase-like"/>
</dbReference>
<dbReference type="Proteomes" id="UP000218896">
    <property type="component" value="Unassembled WGS sequence"/>
</dbReference>
<dbReference type="InterPro" id="IPR050325">
    <property type="entry name" value="Prot/Nucl_acid_deglycase"/>
</dbReference>
<dbReference type="PANTHER" id="PTHR48094:SF12">
    <property type="entry name" value="PARKINSON DISEASE PROTEIN 7 HOMOLOG"/>
    <property type="match status" value="1"/>
</dbReference>
<dbReference type="CDD" id="cd03135">
    <property type="entry name" value="GATase1_DJ-1"/>
    <property type="match status" value="1"/>
</dbReference>
<dbReference type="NCBIfam" id="TIGR01383">
    <property type="entry name" value="not_thiJ"/>
    <property type="match status" value="1"/>
</dbReference>